<dbReference type="SUPFAM" id="SSF49599">
    <property type="entry name" value="TRAF domain-like"/>
    <property type="match status" value="1"/>
</dbReference>
<reference evidence="2" key="1">
    <citation type="submission" date="2021-01" db="EMBL/GenBank/DDBJ databases">
        <authorList>
            <person name="Corre E."/>
            <person name="Pelletier E."/>
            <person name="Niang G."/>
            <person name="Scheremetjew M."/>
            <person name="Finn R."/>
            <person name="Kale V."/>
            <person name="Holt S."/>
            <person name="Cochrane G."/>
            <person name="Meng A."/>
            <person name="Brown T."/>
            <person name="Cohen L."/>
        </authorList>
    </citation>
    <scope>NUCLEOTIDE SEQUENCE</scope>
    <source>
        <strain evidence="2">CCMP3328</strain>
    </source>
</reference>
<gene>
    <name evidence="2" type="ORF">CAUS1442_LOCUS6069</name>
</gene>
<dbReference type="InterPro" id="IPR002083">
    <property type="entry name" value="MATH/TRAF_dom"/>
</dbReference>
<name>A0A7R9ZMH2_9STRA</name>
<dbReference type="Gene3D" id="2.60.210.10">
    <property type="entry name" value="Apoptosis, Tumor Necrosis Factor Receptor Associated Protein 2, Chain A"/>
    <property type="match status" value="1"/>
</dbReference>
<organism evidence="2">
    <name type="scientific">Craspedostauros australis</name>
    <dbReference type="NCBI Taxonomy" id="1486917"/>
    <lineage>
        <taxon>Eukaryota</taxon>
        <taxon>Sar</taxon>
        <taxon>Stramenopiles</taxon>
        <taxon>Ochrophyta</taxon>
        <taxon>Bacillariophyta</taxon>
        <taxon>Bacillariophyceae</taxon>
        <taxon>Bacillariophycidae</taxon>
        <taxon>Naviculales</taxon>
        <taxon>Naviculaceae</taxon>
        <taxon>Craspedostauros</taxon>
    </lineage>
</organism>
<dbReference type="AlphaFoldDB" id="A0A7R9ZMH2"/>
<dbReference type="InterPro" id="IPR008974">
    <property type="entry name" value="TRAF-like"/>
</dbReference>
<sequence length="210" mass="23610">MGGMISTLILFAEVRRLEGEHRNNAKLSSNNLQDEVVHVGESSGSSRPLKYATKKVVDIHVNNFSKLPHAPSESLLSDSFHFQGLKWRLKLFPRGIRKTTRDEGSAHVAAYLLLDTSSWFFRDTRTIKSIFEIKKMDAMLVPGWRTYATRQGLGDLWPSMNFFGYHALSSNQKNAKGGDGWGSAEFVKRSNVLDNGRENDTVTFTVTLEA</sequence>
<dbReference type="CDD" id="cd00121">
    <property type="entry name" value="MATH"/>
    <property type="match status" value="1"/>
</dbReference>
<dbReference type="Pfam" id="PF22486">
    <property type="entry name" value="MATH_2"/>
    <property type="match status" value="1"/>
</dbReference>
<protein>
    <recommendedName>
        <fullName evidence="1">MATH domain-containing protein</fullName>
    </recommendedName>
</protein>
<dbReference type="PROSITE" id="PS50144">
    <property type="entry name" value="MATH"/>
    <property type="match status" value="1"/>
</dbReference>
<dbReference type="EMBL" id="HBEF01009632">
    <property type="protein sequence ID" value="CAD8333964.1"/>
    <property type="molecule type" value="Transcribed_RNA"/>
</dbReference>
<feature type="domain" description="MATH" evidence="1">
    <location>
        <begin position="54"/>
        <end position="208"/>
    </location>
</feature>
<evidence type="ECO:0000259" key="1">
    <source>
        <dbReference type="PROSITE" id="PS50144"/>
    </source>
</evidence>
<evidence type="ECO:0000313" key="2">
    <source>
        <dbReference type="EMBL" id="CAD8333964.1"/>
    </source>
</evidence>
<accession>A0A7R9ZMH2</accession>
<proteinExistence type="predicted"/>